<dbReference type="Proteomes" id="UP000000238">
    <property type="component" value="Chromosome"/>
</dbReference>
<reference evidence="4 5" key="1">
    <citation type="journal article" date="2005" name="Nucleic Acids Res.">
        <title>Genomic blueprint of Hahella chejuensis, a marine microbe producing an algicidal agent.</title>
        <authorList>
            <person name="Jeong H."/>
            <person name="Yim J.H."/>
            <person name="Lee C."/>
            <person name="Choi S.-H."/>
            <person name="Park Y.K."/>
            <person name="Yoon S.H."/>
            <person name="Hur C.-G."/>
            <person name="Kang H.-Y."/>
            <person name="Kim D."/>
            <person name="Lee H.H."/>
            <person name="Park K.H."/>
            <person name="Park S.-H."/>
            <person name="Park H.-S."/>
            <person name="Lee H.K."/>
            <person name="Oh T.K."/>
            <person name="Kim J.F."/>
        </authorList>
    </citation>
    <scope>NUCLEOTIDE SEQUENCE [LARGE SCALE GENOMIC DNA]</scope>
    <source>
        <strain evidence="4 5">KCTC 2396</strain>
    </source>
</reference>
<dbReference type="InterPro" id="IPR024079">
    <property type="entry name" value="MetalloPept_cat_dom_sf"/>
</dbReference>
<evidence type="ECO:0000313" key="4">
    <source>
        <dbReference type="EMBL" id="ABC29694.1"/>
    </source>
</evidence>
<sequence length="506" mass="54950">MILLRKTLAIAVGACLSQFTLAAHAHTVDVMVVYSAQAQGQYAGNNEEIQQKIAEYIAFTNQAFVNSKVDIQLNLAHSEAIPDSLLSVDNQGITDSLESLQQNRYVRELRGRYQADLVMMLYDQNDPASDTCGVTAPGVLLANKGVFSVSNIDSAYGLVDVNPSCAIDILGDNITPYHFAHELGHLFGLGHGLPTEQKEFVQNQPMLDELFKMLDSVGFYNSRPALPFSTVSTIEEAIEAQVYPLQYAFAFGYGGATSSEVSTIMAYPHDHGYASWVPYFSTPDVKVCQNGDTTCQESEKVAIGGDLGAGLQANNALALNLAAEQVANFCRNDQQLANAKGTPMQFAVGAPTADWHMDSLEIDFSNNKPGVVYPWIEGEDVLSVVEVDIGGELTNVLQVENVANLPTAGVNLTCDLKPGDVYRLQAKVKGLEDGAATLWLYYETLSGAKEWFEVSRQSVTASDWTTLEAAVQMPDDLTHVQAVIYGVDQAKGFMLQSLEVAEDRAM</sequence>
<evidence type="ECO:0000259" key="3">
    <source>
        <dbReference type="Pfam" id="PF02018"/>
    </source>
</evidence>
<name>Q2SI30_HAHCH</name>
<dbReference type="GO" id="GO:0008237">
    <property type="term" value="F:metallopeptidase activity"/>
    <property type="evidence" value="ECO:0007669"/>
    <property type="project" value="InterPro"/>
</dbReference>
<feature type="domain" description="CBM-cenC" evidence="3">
    <location>
        <begin position="363"/>
        <end position="484"/>
    </location>
</feature>
<dbReference type="InterPro" id="IPR003305">
    <property type="entry name" value="CenC_carb-bd"/>
</dbReference>
<dbReference type="SUPFAM" id="SSF49785">
    <property type="entry name" value="Galactose-binding domain-like"/>
    <property type="match status" value="1"/>
</dbReference>
<dbReference type="EMBL" id="CP000155">
    <property type="protein sequence ID" value="ABC29694.1"/>
    <property type="molecule type" value="Genomic_DNA"/>
</dbReference>
<dbReference type="Gene3D" id="3.40.390.10">
    <property type="entry name" value="Collagenase (Catalytic Domain)"/>
    <property type="match status" value="1"/>
</dbReference>
<proteinExistence type="predicted"/>
<dbReference type="InterPro" id="IPR008979">
    <property type="entry name" value="Galactose-bd-like_sf"/>
</dbReference>
<dbReference type="SUPFAM" id="SSF55486">
    <property type="entry name" value="Metalloproteases ('zincins'), catalytic domain"/>
    <property type="match status" value="1"/>
</dbReference>
<organism evidence="4 5">
    <name type="scientific">Hahella chejuensis (strain KCTC 2396)</name>
    <dbReference type="NCBI Taxonomy" id="349521"/>
    <lineage>
        <taxon>Bacteria</taxon>
        <taxon>Pseudomonadati</taxon>
        <taxon>Pseudomonadota</taxon>
        <taxon>Gammaproteobacteria</taxon>
        <taxon>Oceanospirillales</taxon>
        <taxon>Hahellaceae</taxon>
        <taxon>Hahella</taxon>
    </lineage>
</organism>
<keyword evidence="1" id="KW-0378">Hydrolase</keyword>
<dbReference type="Pfam" id="PF13688">
    <property type="entry name" value="Reprolysin_5"/>
    <property type="match status" value="1"/>
</dbReference>
<evidence type="ECO:0000256" key="2">
    <source>
        <dbReference type="SAM" id="SignalP"/>
    </source>
</evidence>
<dbReference type="Pfam" id="PF02018">
    <property type="entry name" value="CBM_4_9"/>
    <property type="match status" value="1"/>
</dbReference>
<dbReference type="Gene3D" id="2.60.120.260">
    <property type="entry name" value="Galactose-binding domain-like"/>
    <property type="match status" value="1"/>
</dbReference>
<dbReference type="KEGG" id="hch:HCH_02920"/>
<accession>Q2SI30</accession>
<dbReference type="HOGENOM" id="CLU_538356_0_0_6"/>
<evidence type="ECO:0000313" key="5">
    <source>
        <dbReference type="Proteomes" id="UP000000238"/>
    </source>
</evidence>
<feature type="chain" id="PRO_5004215577" description="CBM-cenC domain-containing protein" evidence="2">
    <location>
        <begin position="26"/>
        <end position="506"/>
    </location>
</feature>
<keyword evidence="5" id="KW-1185">Reference proteome</keyword>
<evidence type="ECO:0000256" key="1">
    <source>
        <dbReference type="ARBA" id="ARBA00022801"/>
    </source>
</evidence>
<gene>
    <name evidence="4" type="ordered locus">HCH_02920</name>
</gene>
<protein>
    <recommendedName>
        <fullName evidence="3">CBM-cenC domain-containing protein</fullName>
    </recommendedName>
</protein>
<keyword evidence="2" id="KW-0732">Signal</keyword>
<dbReference type="GO" id="GO:0016798">
    <property type="term" value="F:hydrolase activity, acting on glycosyl bonds"/>
    <property type="evidence" value="ECO:0007669"/>
    <property type="project" value="InterPro"/>
</dbReference>
<dbReference type="AlphaFoldDB" id="Q2SI30"/>
<feature type="signal peptide" evidence="2">
    <location>
        <begin position="1"/>
        <end position="25"/>
    </location>
</feature>